<evidence type="ECO:0000259" key="3">
    <source>
        <dbReference type="Pfam" id="PF24555"/>
    </source>
</evidence>
<sequence>MGFFSVDPGTSQKSHFLETDWKTPMLSAKFQSRISRCSSGADSGDVGIGTSGSDSAEDFCNSSNGSSFQPIKTQVTIPTAHVMPSTLSTSPSKLRSAGEQSSSQNTSKPAVPGAALGLMRNGDFNAGKSSQVPPGDLLHLCGASGENGLEQSWHPTSDHLRREDALKFNTPAIEQTFNQSLFLDSLCADPLHRFQKFNLNSGTTEAAKDQYKVLPESKQAAGANGVCEAHSGAWPNGNRLLPAGLQANGVFSKPTTPPSRAWMQETCTLHPHERVCELGAWKQQLESVRLQIEQMQLQNGAACHHPSVCPAPVPSADPTQWINILNTNENLLKEKELIIDRQRQHISQLEQKVRESELQVHSALLGCPAPPAPYGDVYMLRLQELQRENTFLRAQFTEKTESLGKEKIELERKLAAAEVDAKLIRETLKETVQKHVEELKKQEERVKGRDKHINNLKKKCQKESEQSRERQQRIETLERYLADLPTLEDHQKQSQKLKESELKNTSLQETVLALETQLGDIRTAFREQEMQLEAQKRKELELLSSVAPSWGNCPEGKVLSISWKESVWTVLSGLYFWFQIADKQQKKMEQLSLQVKNLEEQVAQEEGTSQALKEEAMRRENALQQLRTAVKELSVQNQDLIEKNLTLQERLRQAELTQPLAGQAAQLAQELHGELATCLQDLQSVFSIVTQRAQGKDPNLSLLLGIRSVQYSAKEKDDLLSPDILAKKLSEVKQLHREVEDLRTAISDRYAQDMGDNCITQ</sequence>
<dbReference type="PANTHER" id="PTHR31075">
    <property type="entry name" value="CENTROSOMAL PROTEIN OF 85 KDA"/>
    <property type="match status" value="1"/>
</dbReference>
<feature type="compositionally biased region" description="Polar residues" evidence="2">
    <location>
        <begin position="85"/>
        <end position="108"/>
    </location>
</feature>
<evidence type="ECO:0000256" key="2">
    <source>
        <dbReference type="SAM" id="MobiDB-lite"/>
    </source>
</evidence>
<name>A0A8C7EEC2_NOTPE</name>
<dbReference type="Ensembl" id="ENSNPET00000014008.1">
    <property type="protein sequence ID" value="ENSNPEP00000013672.1"/>
    <property type="gene ID" value="ENSNPEG00000009899.1"/>
</dbReference>
<accession>A0A8C7EEC2</accession>
<evidence type="ECO:0000313" key="4">
    <source>
        <dbReference type="Ensembl" id="ENSNPEP00000013672.1"/>
    </source>
</evidence>
<feature type="coiled-coil region" evidence="1">
    <location>
        <begin position="581"/>
        <end position="657"/>
    </location>
</feature>
<feature type="compositionally biased region" description="Basic and acidic residues" evidence="2">
    <location>
        <begin position="443"/>
        <end position="453"/>
    </location>
</feature>
<protein>
    <submittedName>
        <fullName evidence="4">Centrosomal protein 85</fullName>
    </submittedName>
</protein>
<reference evidence="4" key="1">
    <citation type="submission" date="2025-08" db="UniProtKB">
        <authorList>
            <consortium name="Ensembl"/>
        </authorList>
    </citation>
    <scope>IDENTIFICATION</scope>
</reference>
<dbReference type="InterPro" id="IPR058190">
    <property type="entry name" value="CC4_CEP85"/>
</dbReference>
<dbReference type="Pfam" id="PF24555">
    <property type="entry name" value="CC4_CEP85"/>
    <property type="match status" value="1"/>
</dbReference>
<dbReference type="AlphaFoldDB" id="A0A8C7EEC2"/>
<dbReference type="GO" id="GO:0005813">
    <property type="term" value="C:centrosome"/>
    <property type="evidence" value="ECO:0007669"/>
    <property type="project" value="TreeGrafter"/>
</dbReference>
<proteinExistence type="predicted"/>
<dbReference type="PANTHER" id="PTHR31075:SF3">
    <property type="entry name" value="CENTROSOMAL PROTEIN OF 85 KDA"/>
    <property type="match status" value="1"/>
</dbReference>
<organism evidence="4 5">
    <name type="scientific">Nothoprocta perdicaria</name>
    <name type="common">Chilean tinamou</name>
    <name type="synonym">Crypturus perdicarius</name>
    <dbReference type="NCBI Taxonomy" id="30464"/>
    <lineage>
        <taxon>Eukaryota</taxon>
        <taxon>Metazoa</taxon>
        <taxon>Chordata</taxon>
        <taxon>Craniata</taxon>
        <taxon>Vertebrata</taxon>
        <taxon>Euteleostomi</taxon>
        <taxon>Archelosauria</taxon>
        <taxon>Archosauria</taxon>
        <taxon>Dinosauria</taxon>
        <taxon>Saurischia</taxon>
        <taxon>Theropoda</taxon>
        <taxon>Coelurosauria</taxon>
        <taxon>Aves</taxon>
        <taxon>Palaeognathae</taxon>
        <taxon>Tinamiformes</taxon>
        <taxon>Tinamidae</taxon>
        <taxon>Nothoprocta</taxon>
    </lineage>
</organism>
<evidence type="ECO:0000256" key="1">
    <source>
        <dbReference type="SAM" id="Coils"/>
    </source>
</evidence>
<keyword evidence="1" id="KW-0175">Coiled coil</keyword>
<feature type="region of interest" description="Disordered" evidence="2">
    <location>
        <begin position="443"/>
        <end position="469"/>
    </location>
</feature>
<keyword evidence="5" id="KW-1185">Reference proteome</keyword>
<feature type="region of interest" description="Disordered" evidence="2">
    <location>
        <begin position="81"/>
        <end position="113"/>
    </location>
</feature>
<evidence type="ECO:0000313" key="5">
    <source>
        <dbReference type="Proteomes" id="UP000694420"/>
    </source>
</evidence>
<feature type="domain" description="Centrosomal protein of 85 kDa-like CC4 coiled-coil" evidence="3">
    <location>
        <begin position="579"/>
        <end position="648"/>
    </location>
</feature>
<dbReference type="InterPro" id="IPR040210">
    <property type="entry name" value="Cep85/Cep85L"/>
</dbReference>
<dbReference type="Proteomes" id="UP000694420">
    <property type="component" value="Unplaced"/>
</dbReference>
<gene>
    <name evidence="4" type="primary">CEP85</name>
</gene>
<reference evidence="4" key="2">
    <citation type="submission" date="2025-09" db="UniProtKB">
        <authorList>
            <consortium name="Ensembl"/>
        </authorList>
    </citation>
    <scope>IDENTIFICATION</scope>
</reference>